<dbReference type="SUPFAM" id="SSF47384">
    <property type="entry name" value="Homodimeric domain of signal transducing histidine kinase"/>
    <property type="match status" value="1"/>
</dbReference>
<dbReference type="PROSITE" id="PS50109">
    <property type="entry name" value="HIS_KIN"/>
    <property type="match status" value="1"/>
</dbReference>
<dbReference type="PATRIC" id="fig|291169.3.peg.356"/>
<evidence type="ECO:0000256" key="8">
    <source>
        <dbReference type="ARBA" id="ARBA00022741"/>
    </source>
</evidence>
<dbReference type="Gene3D" id="1.10.287.130">
    <property type="match status" value="1"/>
</dbReference>
<protein>
    <recommendedName>
        <fullName evidence="3">histidine kinase</fullName>
        <ecNumber evidence="3">2.7.13.3</ecNumber>
    </recommendedName>
</protein>
<evidence type="ECO:0000256" key="14">
    <source>
        <dbReference type="SAM" id="Phobius"/>
    </source>
</evidence>
<dbReference type="CDD" id="cd06225">
    <property type="entry name" value="HAMP"/>
    <property type="match status" value="1"/>
</dbReference>
<organism evidence="17 18">
    <name type="scientific">Methylophaga muralis</name>
    <dbReference type="NCBI Taxonomy" id="291169"/>
    <lineage>
        <taxon>Bacteria</taxon>
        <taxon>Pseudomonadati</taxon>
        <taxon>Pseudomonadota</taxon>
        <taxon>Gammaproteobacteria</taxon>
        <taxon>Thiotrichales</taxon>
        <taxon>Piscirickettsiaceae</taxon>
        <taxon>Methylophaga</taxon>
    </lineage>
</organism>
<keyword evidence="10" id="KW-0067">ATP-binding</keyword>
<sequence length="447" mass="50795">MRSLFWKFFFAFLLALLLTSIGVASGMWLRHNAERQSFEAIPVQVGWKAADLVDSASDIVHYAGIEPLKKYLKDKQRNEITIFAITQDNNDVLGRDVDENLLISTRQLLLDNPEIRSIRQAISVDGKALLLFIPSPEKLSQRFTPPKRPKPPPFLLLLSMWIISGLLFSGLLAWWFTKPIRILRKAFDDVADGKLHTRIRPAMGKRRDELAELGQNFDHMTSRISQLLTAQKRLLHDVSHELRSPLARMQAAIGLAQQNPDKTAKMLDRVERESERIDQLIGDLLNLSRLETPTSENDGRQDFDFTEMLLDIIEDARFEAQNKAIQIEHNDIKQISLFGRAELIHSAIENVLRNAIKYSPDNGVIQLTIEKLSQRLQIRIEDQGPGIAPQDLQLIFQPFFRSRENQHQNGIGLGLTIAHRAIEIHGGEISAANRPEGGLRITIFLPV</sequence>
<dbReference type="InterPro" id="IPR003660">
    <property type="entry name" value="HAMP_dom"/>
</dbReference>
<dbReference type="SMART" id="SM00304">
    <property type="entry name" value="HAMP"/>
    <property type="match status" value="1"/>
</dbReference>
<keyword evidence="13 14" id="KW-0472">Membrane</keyword>
<evidence type="ECO:0000256" key="1">
    <source>
        <dbReference type="ARBA" id="ARBA00000085"/>
    </source>
</evidence>
<evidence type="ECO:0000256" key="2">
    <source>
        <dbReference type="ARBA" id="ARBA00004651"/>
    </source>
</evidence>
<feature type="transmembrane region" description="Helical" evidence="14">
    <location>
        <begin position="154"/>
        <end position="176"/>
    </location>
</feature>
<name>A0A1E3GUY8_9GAMM</name>
<dbReference type="InterPro" id="IPR003594">
    <property type="entry name" value="HATPase_dom"/>
</dbReference>
<dbReference type="CDD" id="cd00082">
    <property type="entry name" value="HisKA"/>
    <property type="match status" value="1"/>
</dbReference>
<dbReference type="PANTHER" id="PTHR45528">
    <property type="entry name" value="SENSOR HISTIDINE KINASE CPXA"/>
    <property type="match status" value="1"/>
</dbReference>
<dbReference type="InterPro" id="IPR003661">
    <property type="entry name" value="HisK_dim/P_dom"/>
</dbReference>
<feature type="domain" description="Histidine kinase" evidence="15">
    <location>
        <begin position="237"/>
        <end position="447"/>
    </location>
</feature>
<dbReference type="Pfam" id="PF00512">
    <property type="entry name" value="HisKA"/>
    <property type="match status" value="1"/>
</dbReference>
<keyword evidence="7 14" id="KW-0812">Transmembrane</keyword>
<dbReference type="RefSeq" id="WP_069294954.1">
    <property type="nucleotide sequence ID" value="NZ_MCRI01000002.1"/>
</dbReference>
<evidence type="ECO:0000313" key="17">
    <source>
        <dbReference type="EMBL" id="ODN67847.1"/>
    </source>
</evidence>
<evidence type="ECO:0000259" key="16">
    <source>
        <dbReference type="PROSITE" id="PS50885"/>
    </source>
</evidence>
<evidence type="ECO:0000256" key="7">
    <source>
        <dbReference type="ARBA" id="ARBA00022692"/>
    </source>
</evidence>
<dbReference type="EC" id="2.7.13.3" evidence="3"/>
<feature type="domain" description="HAMP" evidence="16">
    <location>
        <begin position="174"/>
        <end position="229"/>
    </location>
</feature>
<evidence type="ECO:0000256" key="6">
    <source>
        <dbReference type="ARBA" id="ARBA00022679"/>
    </source>
</evidence>
<dbReference type="SUPFAM" id="SSF55874">
    <property type="entry name" value="ATPase domain of HSP90 chaperone/DNA topoisomerase II/histidine kinase"/>
    <property type="match status" value="1"/>
</dbReference>
<dbReference type="GO" id="GO:0005524">
    <property type="term" value="F:ATP binding"/>
    <property type="evidence" value="ECO:0007669"/>
    <property type="project" value="UniProtKB-KW"/>
</dbReference>
<dbReference type="InterPro" id="IPR050398">
    <property type="entry name" value="HssS/ArlS-like"/>
</dbReference>
<reference evidence="17 18" key="1">
    <citation type="submission" date="2016-07" db="EMBL/GenBank/DDBJ databases">
        <title>Draft Genome Sequence of Methylophaga muralis Bur 1.</title>
        <authorList>
            <person name="Vasilenko O.V."/>
            <person name="Doronina N.V."/>
            <person name="Shmareva M.N."/>
            <person name="Tarlachkov S.V."/>
            <person name="Mustakhimov I."/>
            <person name="Trotsenko Y.A."/>
        </authorList>
    </citation>
    <scope>NUCLEOTIDE SEQUENCE [LARGE SCALE GENOMIC DNA]</scope>
    <source>
        <strain evidence="17 18">Bur 1</strain>
    </source>
</reference>
<dbReference type="Pfam" id="PF02518">
    <property type="entry name" value="HATPase_c"/>
    <property type="match status" value="1"/>
</dbReference>
<dbReference type="PRINTS" id="PR00344">
    <property type="entry name" value="BCTRLSENSOR"/>
</dbReference>
<evidence type="ECO:0000256" key="13">
    <source>
        <dbReference type="ARBA" id="ARBA00023136"/>
    </source>
</evidence>
<dbReference type="GO" id="GO:0000155">
    <property type="term" value="F:phosphorelay sensor kinase activity"/>
    <property type="evidence" value="ECO:0007669"/>
    <property type="project" value="InterPro"/>
</dbReference>
<keyword evidence="9" id="KW-0418">Kinase</keyword>
<comment type="caution">
    <text evidence="17">The sequence shown here is derived from an EMBL/GenBank/DDBJ whole genome shotgun (WGS) entry which is preliminary data.</text>
</comment>
<comment type="catalytic activity">
    <reaction evidence="1">
        <text>ATP + protein L-histidine = ADP + protein N-phospho-L-histidine.</text>
        <dbReference type="EC" id="2.7.13.3"/>
    </reaction>
</comment>
<dbReference type="AlphaFoldDB" id="A0A1E3GUY8"/>
<dbReference type="InterPro" id="IPR005467">
    <property type="entry name" value="His_kinase_dom"/>
</dbReference>
<dbReference type="GO" id="GO:0005886">
    <property type="term" value="C:plasma membrane"/>
    <property type="evidence" value="ECO:0007669"/>
    <property type="project" value="UniProtKB-SubCell"/>
</dbReference>
<evidence type="ECO:0000256" key="9">
    <source>
        <dbReference type="ARBA" id="ARBA00022777"/>
    </source>
</evidence>
<dbReference type="Gene3D" id="6.10.340.10">
    <property type="match status" value="1"/>
</dbReference>
<dbReference type="InterPro" id="IPR004358">
    <property type="entry name" value="Sig_transdc_His_kin-like_C"/>
</dbReference>
<evidence type="ECO:0000256" key="4">
    <source>
        <dbReference type="ARBA" id="ARBA00022475"/>
    </source>
</evidence>
<dbReference type="SMART" id="SM00387">
    <property type="entry name" value="HATPase_c"/>
    <property type="match status" value="1"/>
</dbReference>
<evidence type="ECO:0000259" key="15">
    <source>
        <dbReference type="PROSITE" id="PS50109"/>
    </source>
</evidence>
<keyword evidence="11 14" id="KW-1133">Transmembrane helix</keyword>
<dbReference type="InterPro" id="IPR036890">
    <property type="entry name" value="HATPase_C_sf"/>
</dbReference>
<dbReference type="EMBL" id="MCRI01000002">
    <property type="protein sequence ID" value="ODN67847.1"/>
    <property type="molecule type" value="Genomic_DNA"/>
</dbReference>
<dbReference type="Pfam" id="PF00672">
    <property type="entry name" value="HAMP"/>
    <property type="match status" value="1"/>
</dbReference>
<dbReference type="Proteomes" id="UP000094379">
    <property type="component" value="Unassembled WGS sequence"/>
</dbReference>
<evidence type="ECO:0000256" key="11">
    <source>
        <dbReference type="ARBA" id="ARBA00022989"/>
    </source>
</evidence>
<dbReference type="CDD" id="cd00075">
    <property type="entry name" value="HATPase"/>
    <property type="match status" value="1"/>
</dbReference>
<keyword evidence="18" id="KW-1185">Reference proteome</keyword>
<dbReference type="InterPro" id="IPR036097">
    <property type="entry name" value="HisK_dim/P_sf"/>
</dbReference>
<evidence type="ECO:0000256" key="3">
    <source>
        <dbReference type="ARBA" id="ARBA00012438"/>
    </source>
</evidence>
<dbReference type="Gene3D" id="3.30.565.10">
    <property type="entry name" value="Histidine kinase-like ATPase, C-terminal domain"/>
    <property type="match status" value="1"/>
</dbReference>
<dbReference type="PROSITE" id="PS50885">
    <property type="entry name" value="HAMP"/>
    <property type="match status" value="1"/>
</dbReference>
<dbReference type="STRING" id="291169.A9E74_00353"/>
<dbReference type="PANTHER" id="PTHR45528:SF1">
    <property type="entry name" value="SENSOR HISTIDINE KINASE CPXA"/>
    <property type="match status" value="1"/>
</dbReference>
<gene>
    <name evidence="17" type="primary">cpxA_1</name>
    <name evidence="17" type="ORF">A9E74_00353</name>
</gene>
<dbReference type="SMART" id="SM00388">
    <property type="entry name" value="HisKA"/>
    <property type="match status" value="1"/>
</dbReference>
<evidence type="ECO:0000256" key="12">
    <source>
        <dbReference type="ARBA" id="ARBA00023012"/>
    </source>
</evidence>
<evidence type="ECO:0000313" key="18">
    <source>
        <dbReference type="Proteomes" id="UP000094379"/>
    </source>
</evidence>
<evidence type="ECO:0000256" key="5">
    <source>
        <dbReference type="ARBA" id="ARBA00022553"/>
    </source>
</evidence>
<dbReference type="SUPFAM" id="SSF158472">
    <property type="entry name" value="HAMP domain-like"/>
    <property type="match status" value="1"/>
</dbReference>
<keyword evidence="5" id="KW-0597">Phosphoprotein</keyword>
<keyword evidence="12" id="KW-0902">Two-component regulatory system</keyword>
<keyword evidence="6 17" id="KW-0808">Transferase</keyword>
<proteinExistence type="predicted"/>
<keyword evidence="4" id="KW-1003">Cell membrane</keyword>
<keyword evidence="8" id="KW-0547">Nucleotide-binding</keyword>
<evidence type="ECO:0000256" key="10">
    <source>
        <dbReference type="ARBA" id="ARBA00022840"/>
    </source>
</evidence>
<comment type="subcellular location">
    <subcellularLocation>
        <location evidence="2">Cell membrane</location>
        <topology evidence="2">Multi-pass membrane protein</topology>
    </subcellularLocation>
</comment>
<accession>A0A1E3GUY8</accession>